<sequence>MLQVICMHDLSGKTNCYGVLSKERRSYMSTVLGQRNCGTPPKFLQSLRSRSLCCSCVTESLFAIRFHFVSPPPVLANALFPSMGTPILDMNLPKYSHFH</sequence>
<organism evidence="1 2">
    <name type="scientific">Plakobranchus ocellatus</name>
    <dbReference type="NCBI Taxonomy" id="259542"/>
    <lineage>
        <taxon>Eukaryota</taxon>
        <taxon>Metazoa</taxon>
        <taxon>Spiralia</taxon>
        <taxon>Lophotrochozoa</taxon>
        <taxon>Mollusca</taxon>
        <taxon>Gastropoda</taxon>
        <taxon>Heterobranchia</taxon>
        <taxon>Euthyneura</taxon>
        <taxon>Panpulmonata</taxon>
        <taxon>Sacoglossa</taxon>
        <taxon>Placobranchoidea</taxon>
        <taxon>Plakobranchidae</taxon>
        <taxon>Plakobranchus</taxon>
    </lineage>
</organism>
<dbReference type="EMBL" id="BLXT01002238">
    <property type="protein sequence ID" value="GFN92387.1"/>
    <property type="molecule type" value="Genomic_DNA"/>
</dbReference>
<reference evidence="1 2" key="1">
    <citation type="journal article" date="2021" name="Elife">
        <title>Chloroplast acquisition without the gene transfer in kleptoplastic sea slugs, Plakobranchus ocellatus.</title>
        <authorList>
            <person name="Maeda T."/>
            <person name="Takahashi S."/>
            <person name="Yoshida T."/>
            <person name="Shimamura S."/>
            <person name="Takaki Y."/>
            <person name="Nagai Y."/>
            <person name="Toyoda A."/>
            <person name="Suzuki Y."/>
            <person name="Arimoto A."/>
            <person name="Ishii H."/>
            <person name="Satoh N."/>
            <person name="Nishiyama T."/>
            <person name="Hasebe M."/>
            <person name="Maruyama T."/>
            <person name="Minagawa J."/>
            <person name="Obokata J."/>
            <person name="Shigenobu S."/>
        </authorList>
    </citation>
    <scope>NUCLEOTIDE SEQUENCE [LARGE SCALE GENOMIC DNA]</scope>
</reference>
<name>A0AAV3ZCC5_9GAST</name>
<dbReference type="AlphaFoldDB" id="A0AAV3ZCC5"/>
<comment type="caution">
    <text evidence="1">The sequence shown here is derived from an EMBL/GenBank/DDBJ whole genome shotgun (WGS) entry which is preliminary data.</text>
</comment>
<keyword evidence="2" id="KW-1185">Reference proteome</keyword>
<gene>
    <name evidence="1" type="ORF">PoB_001889300</name>
</gene>
<accession>A0AAV3ZCC5</accession>
<protein>
    <submittedName>
        <fullName evidence="1">Uncharacterized protein</fullName>
    </submittedName>
</protein>
<evidence type="ECO:0000313" key="2">
    <source>
        <dbReference type="Proteomes" id="UP000735302"/>
    </source>
</evidence>
<proteinExistence type="predicted"/>
<dbReference type="Proteomes" id="UP000735302">
    <property type="component" value="Unassembled WGS sequence"/>
</dbReference>
<evidence type="ECO:0000313" key="1">
    <source>
        <dbReference type="EMBL" id="GFN92387.1"/>
    </source>
</evidence>